<evidence type="ECO:0000313" key="3">
    <source>
        <dbReference type="Proteomes" id="UP001070176"/>
    </source>
</evidence>
<dbReference type="RefSeq" id="WP_267280699.1">
    <property type="nucleotide sequence ID" value="NZ_JAOVZV010000005.1"/>
</dbReference>
<evidence type="ECO:0008006" key="4">
    <source>
        <dbReference type="Google" id="ProtNLM"/>
    </source>
</evidence>
<proteinExistence type="predicted"/>
<dbReference type="EMBL" id="JAOVZV010000005">
    <property type="protein sequence ID" value="MCX8532086.1"/>
    <property type="molecule type" value="Genomic_DNA"/>
</dbReference>
<organism evidence="2 3">
    <name type="scientific">Chryseobacterium luquanense</name>
    <dbReference type="NCBI Taxonomy" id="2983766"/>
    <lineage>
        <taxon>Bacteria</taxon>
        <taxon>Pseudomonadati</taxon>
        <taxon>Bacteroidota</taxon>
        <taxon>Flavobacteriia</taxon>
        <taxon>Flavobacteriales</taxon>
        <taxon>Weeksellaceae</taxon>
        <taxon>Chryseobacterium group</taxon>
        <taxon>Chryseobacterium</taxon>
    </lineage>
</organism>
<protein>
    <recommendedName>
        <fullName evidence="4">YD repeat-containing protein</fullName>
    </recommendedName>
</protein>
<feature type="signal peptide" evidence="1">
    <location>
        <begin position="1"/>
        <end position="20"/>
    </location>
</feature>
<gene>
    <name evidence="2" type="ORF">OEA66_06945</name>
</gene>
<reference evidence="2" key="1">
    <citation type="submission" date="2022-10" db="EMBL/GenBank/DDBJ databases">
        <title>Chryseobacterium sp. nov., a novel bacterial species.</title>
        <authorList>
            <person name="Cao Y."/>
        </authorList>
    </citation>
    <scope>NUCLEOTIDE SEQUENCE</scope>
    <source>
        <strain evidence="2">KC 927</strain>
    </source>
</reference>
<feature type="chain" id="PRO_5047451579" description="YD repeat-containing protein" evidence="1">
    <location>
        <begin position="21"/>
        <end position="1174"/>
    </location>
</feature>
<dbReference type="Proteomes" id="UP001070176">
    <property type="component" value="Unassembled WGS sequence"/>
</dbReference>
<sequence length="1174" mass="133564">MRKIHLLTCIFILSSTFVNGQALGMQNITTDLPQIIPPSPTVSSLMKFEEVPVSHYTGVPDISIPLISVPSNSKDISINISLKYHTSSVSADEISSDVGLGWNLFAGGTVSRTVKGHPDEELILASSNKPGKIGIYQTTPSDYTNNFYYFSKNLLNDYKTYYKPNLSASDQLIANEFIWTANRTDKYDTEQDLWQFNFFGRTGRFYIKKNDFGVLEIVPLDHYNIKIINHYDGNTYKPTGFTIFDDRGYSYLFDIIEVSNNSGGVRNYYYDNDEVLTPIDHLFEDKEFSSSFHLSKVIDSNNNTLVEYHYNENEIKEGFTKATYRVAEFGNLGNNLSTIYKLYNICGDFPPVQSFNRSSTTVRVKKLSQIDITGIGKIKFNYQQDREDTNLILPETASSLKSVTLLNWNNSFIKKYNFTQEYRTVLEKRMFLSKIEEIDKNNQIVGNYKFSYENNDFIGKRIGKDSWGYFNAFDECDINTSFEYQRNTNPAYSTTDILQKITYPTGGATIFDFESNQYSYIANNLITDFSENKPYTPLSTDNLYFHKNSVDHVVIPMSTSNRKAVFYSSIVLTDLNTRKFSLEVYNGTGWEVAQNSLSCPSSIPVCCLSFILEKNKTYRVKWSNLDVYYNGTDILGIHYFSEDSVENNFLYGGGNRIRRIGYFDSDTPADYYKSINNGFSAPAQEKKYIYTYDNNTTLSSGSLVDPKPLFRYTDSFSAKLRFGPYNVGASCGGVLNSYNFSCDMVTTENNIPLFKTQGSAVGYKYITVEEGVDKGKITYEYTSPLDFQNSLYPQGPPFVQPKDFDYKRGNLIKQTVYDNNSRKLSEVENTYAYDDYEEFTGVKFTKPNSIYNGTSQNYPQTFAVYQQLLNSGCMMCNGNYSTPKEFWGGMPMDSNTPNFIPVPVFEAYGWTKLMSTKTTNYFYENGAPRILEKNESFEYNPLNKQISQHIAKTEDGGILKTKYFYHSGNSLYSQNRISEIEKIESYKDGELLDTKKINYGNSWTGNVSYLPNQIQSSFGNATLETQVTFDQYDAKGNILQYTTKDGISTAIVWGYNRTQPIAKVTGATYTQVSSLAVAIITASDLDASNPASESALISALDAFRKYSALSGYQITTYTYDPLIGVTSTTLPSGLREIYLYDSANRLKEVKQQERDSNGTLIYKTVKEYNYNYKQ</sequence>
<name>A0ABT3Y1Z1_9FLAO</name>
<comment type="caution">
    <text evidence="2">The sequence shown here is derived from an EMBL/GenBank/DDBJ whole genome shotgun (WGS) entry which is preliminary data.</text>
</comment>
<keyword evidence="1" id="KW-0732">Signal</keyword>
<keyword evidence="3" id="KW-1185">Reference proteome</keyword>
<evidence type="ECO:0000313" key="2">
    <source>
        <dbReference type="EMBL" id="MCX8532086.1"/>
    </source>
</evidence>
<evidence type="ECO:0000256" key="1">
    <source>
        <dbReference type="SAM" id="SignalP"/>
    </source>
</evidence>
<dbReference type="Gene3D" id="2.180.10.10">
    <property type="entry name" value="RHS repeat-associated core"/>
    <property type="match status" value="1"/>
</dbReference>
<accession>A0ABT3Y1Z1</accession>